<accession>A0A517QVQ4</accession>
<name>A0A517QVQ4_9PLAN</name>
<proteinExistence type="predicted"/>
<keyword evidence="1" id="KW-0812">Transmembrane</keyword>
<evidence type="ECO:0000256" key="1">
    <source>
        <dbReference type="SAM" id="Phobius"/>
    </source>
</evidence>
<organism evidence="3 4">
    <name type="scientific">Stratiformator vulcanicus</name>
    <dbReference type="NCBI Taxonomy" id="2527980"/>
    <lineage>
        <taxon>Bacteria</taxon>
        <taxon>Pseudomonadati</taxon>
        <taxon>Planctomycetota</taxon>
        <taxon>Planctomycetia</taxon>
        <taxon>Planctomycetales</taxon>
        <taxon>Planctomycetaceae</taxon>
        <taxon>Stratiformator</taxon>
    </lineage>
</organism>
<dbReference type="Proteomes" id="UP000317318">
    <property type="component" value="Chromosome"/>
</dbReference>
<gene>
    <name evidence="3" type="ORF">Pan189_00410</name>
</gene>
<keyword evidence="1" id="KW-0472">Membrane</keyword>
<evidence type="ECO:0000259" key="2">
    <source>
        <dbReference type="Pfam" id="PF03703"/>
    </source>
</evidence>
<dbReference type="EMBL" id="CP036268">
    <property type="protein sequence ID" value="QDT35688.1"/>
    <property type="molecule type" value="Genomic_DNA"/>
</dbReference>
<protein>
    <recommendedName>
        <fullName evidence="2">YdbS-like PH domain-containing protein</fullName>
    </recommendedName>
</protein>
<dbReference type="InterPro" id="IPR005182">
    <property type="entry name" value="YdbS-like_PH"/>
</dbReference>
<evidence type="ECO:0000313" key="4">
    <source>
        <dbReference type="Proteomes" id="UP000317318"/>
    </source>
</evidence>
<sequence>MVSAGLDMKSATLDPDAAAERVIRIYYPSIASNPVGRLIGTLMECIPIPIGSARVSNLIFGLPLAPIGALLYVLLKAFGERYAVTDRAVRRESALTGSPNGAMPLESVDQIDLRLRHCYRFFRAGDLILRSNDDRATLKLIAVPYAEAVRQTILEACEARKQTDAAIKQIERRKG</sequence>
<feature type="domain" description="YdbS-like PH" evidence="2">
    <location>
        <begin position="81"/>
        <end position="153"/>
    </location>
</feature>
<feature type="transmembrane region" description="Helical" evidence="1">
    <location>
        <begin position="58"/>
        <end position="75"/>
    </location>
</feature>
<dbReference type="AlphaFoldDB" id="A0A517QVQ4"/>
<dbReference type="Pfam" id="PF03703">
    <property type="entry name" value="bPH_2"/>
    <property type="match status" value="1"/>
</dbReference>
<keyword evidence="1" id="KW-1133">Transmembrane helix</keyword>
<evidence type="ECO:0000313" key="3">
    <source>
        <dbReference type="EMBL" id="QDT35688.1"/>
    </source>
</evidence>
<reference evidence="3 4" key="1">
    <citation type="submission" date="2019-02" db="EMBL/GenBank/DDBJ databases">
        <title>Deep-cultivation of Planctomycetes and their phenomic and genomic characterization uncovers novel biology.</title>
        <authorList>
            <person name="Wiegand S."/>
            <person name="Jogler M."/>
            <person name="Boedeker C."/>
            <person name="Pinto D."/>
            <person name="Vollmers J."/>
            <person name="Rivas-Marin E."/>
            <person name="Kohn T."/>
            <person name="Peeters S.H."/>
            <person name="Heuer A."/>
            <person name="Rast P."/>
            <person name="Oberbeckmann S."/>
            <person name="Bunk B."/>
            <person name="Jeske O."/>
            <person name="Meyerdierks A."/>
            <person name="Storesund J.E."/>
            <person name="Kallscheuer N."/>
            <person name="Luecker S."/>
            <person name="Lage O.M."/>
            <person name="Pohl T."/>
            <person name="Merkel B.J."/>
            <person name="Hornburger P."/>
            <person name="Mueller R.-W."/>
            <person name="Bruemmer F."/>
            <person name="Labrenz M."/>
            <person name="Spormann A.M."/>
            <person name="Op den Camp H."/>
            <person name="Overmann J."/>
            <person name="Amann R."/>
            <person name="Jetten M.S.M."/>
            <person name="Mascher T."/>
            <person name="Medema M.H."/>
            <person name="Devos D.P."/>
            <person name="Kaster A.-K."/>
            <person name="Ovreas L."/>
            <person name="Rohde M."/>
            <person name="Galperin M.Y."/>
            <person name="Jogler C."/>
        </authorList>
    </citation>
    <scope>NUCLEOTIDE SEQUENCE [LARGE SCALE GENOMIC DNA]</scope>
    <source>
        <strain evidence="3 4">Pan189</strain>
    </source>
</reference>
<dbReference type="OrthoDB" id="268353at2"/>
<dbReference type="KEGG" id="svp:Pan189_00410"/>
<keyword evidence="4" id="KW-1185">Reference proteome</keyword>